<proteinExistence type="predicted"/>
<dbReference type="GO" id="GO:0046872">
    <property type="term" value="F:metal ion binding"/>
    <property type="evidence" value="ECO:0007669"/>
    <property type="project" value="UniProtKB-KW"/>
</dbReference>
<dbReference type="GO" id="GO:0005737">
    <property type="term" value="C:cytoplasm"/>
    <property type="evidence" value="ECO:0007669"/>
    <property type="project" value="TreeGrafter"/>
</dbReference>
<evidence type="ECO:0000259" key="3">
    <source>
        <dbReference type="Pfam" id="PF13023"/>
    </source>
</evidence>
<dbReference type="PANTHER" id="PTHR11845:SF13">
    <property type="entry name" value="5'-DEOXYNUCLEOTIDASE HDDC2"/>
    <property type="match status" value="1"/>
</dbReference>
<sequence>MISFTLQRRLKTQGKNMMQQAFGEMSAVIHFLMEIDKLKLVQRRTRIIGHERHENSAEHSWHFAVAAMSLAPYAAAEVNIQRVIQMALLHDIVEIDVGDVLVYDLAAREAIAEKEAAAARRLFGLLPAPQGPQFLALWEEYEAGTSPDARFASALDRILPILLNLHNEGQSWRENNISLQQVLTRNAQVGESWQELWQHIERHLYQAQEKGWLL</sequence>
<dbReference type="InterPro" id="IPR006674">
    <property type="entry name" value="HD_domain"/>
</dbReference>
<dbReference type="SUPFAM" id="SSF109604">
    <property type="entry name" value="HD-domain/PDEase-like"/>
    <property type="match status" value="1"/>
</dbReference>
<dbReference type="EMBL" id="ATDT01000033">
    <property type="protein sequence ID" value="EPF13697.1"/>
    <property type="molecule type" value="Genomic_DNA"/>
</dbReference>
<reference evidence="4 5" key="1">
    <citation type="submission" date="2013-04" db="EMBL/GenBank/DDBJ databases">
        <authorList>
            <person name="Weinstock G."/>
            <person name="Sodergren E."/>
            <person name="Lobos E.A."/>
            <person name="Fulton L."/>
            <person name="Fulton R."/>
            <person name="Courtney L."/>
            <person name="Fronick C."/>
            <person name="O'Laughlin M."/>
            <person name="Godfrey J."/>
            <person name="Wilson R.M."/>
            <person name="Miner T."/>
            <person name="Farmer C."/>
            <person name="Delehaunty K."/>
            <person name="Cordes M."/>
            <person name="Minx P."/>
            <person name="Tomlinson C."/>
            <person name="Chen J."/>
            <person name="Wollam A."/>
            <person name="Pepin K.H."/>
            <person name="Palsikar V.B."/>
            <person name="Zhang X."/>
            <person name="Suruliraj S."/>
            <person name="Perna N.T."/>
            <person name="Plunkett G."/>
            <person name="Warren W."/>
            <person name="Mitreva M."/>
            <person name="Mardis E.R."/>
            <person name="Wilson R.K."/>
        </authorList>
    </citation>
    <scope>NUCLEOTIDE SEQUENCE [LARGE SCALE GENOMIC DNA]</scope>
    <source>
        <strain evidence="4 5">DSM 4568</strain>
    </source>
</reference>
<name>S3J1B0_9ENTR</name>
<comment type="caution">
    <text evidence="4">The sequence shown here is derived from an EMBL/GenBank/DDBJ whole genome shotgun (WGS) entry which is preliminary data.</text>
</comment>
<keyword evidence="1" id="KW-0479">Metal-binding</keyword>
<dbReference type="Proteomes" id="UP000014585">
    <property type="component" value="Unassembled WGS sequence"/>
</dbReference>
<dbReference type="GO" id="GO:0002953">
    <property type="term" value="F:5'-deoxynucleotidase activity"/>
    <property type="evidence" value="ECO:0007669"/>
    <property type="project" value="InterPro"/>
</dbReference>
<protein>
    <submittedName>
        <fullName evidence="4">HD domain protein</fullName>
    </submittedName>
</protein>
<evidence type="ECO:0000256" key="2">
    <source>
        <dbReference type="ARBA" id="ARBA00022801"/>
    </source>
</evidence>
<evidence type="ECO:0000313" key="4">
    <source>
        <dbReference type="EMBL" id="EPF13697.1"/>
    </source>
</evidence>
<dbReference type="HOGENOM" id="CLU_039453_5_1_6"/>
<dbReference type="PATRIC" id="fig|566551.4.peg.3545"/>
<dbReference type="InterPro" id="IPR039356">
    <property type="entry name" value="YfbR/HDDC2"/>
</dbReference>
<dbReference type="STRING" id="566551.HMPREF0201_03888"/>
<keyword evidence="2" id="KW-0378">Hydrolase</keyword>
<accession>S3J1B0</accession>
<gene>
    <name evidence="4" type="ORF">HMPREF0201_03888</name>
</gene>
<dbReference type="AlphaFoldDB" id="S3J1B0"/>
<organism evidence="4 5">
    <name type="scientific">Cedecea davisae DSM 4568</name>
    <dbReference type="NCBI Taxonomy" id="566551"/>
    <lineage>
        <taxon>Bacteria</taxon>
        <taxon>Pseudomonadati</taxon>
        <taxon>Pseudomonadota</taxon>
        <taxon>Gammaproteobacteria</taxon>
        <taxon>Enterobacterales</taxon>
        <taxon>Enterobacteriaceae</taxon>
        <taxon>Cedecea</taxon>
    </lineage>
</organism>
<dbReference type="Pfam" id="PF13023">
    <property type="entry name" value="HD_3"/>
    <property type="match status" value="1"/>
</dbReference>
<feature type="domain" description="HD" evidence="3">
    <location>
        <begin position="35"/>
        <end position="197"/>
    </location>
</feature>
<dbReference type="PANTHER" id="PTHR11845">
    <property type="entry name" value="5'-DEOXYNUCLEOTIDASE HDDC2"/>
    <property type="match status" value="1"/>
</dbReference>
<evidence type="ECO:0000256" key="1">
    <source>
        <dbReference type="ARBA" id="ARBA00022723"/>
    </source>
</evidence>
<evidence type="ECO:0000313" key="5">
    <source>
        <dbReference type="Proteomes" id="UP000014585"/>
    </source>
</evidence>
<dbReference type="Gene3D" id="1.10.3210.10">
    <property type="entry name" value="Hypothetical protein af1432"/>
    <property type="match status" value="1"/>
</dbReference>